<accession>A0A1J8QI02</accession>
<keyword evidence="2" id="KW-1185">Reference proteome</keyword>
<sequence length="89" mass="10041">MLICHITMVSPPPGAQAEYERWSLVFFTRPTSSKVLRALVESSPIIAEAVRKQPGRNFETGCTAAEWLARRVRNRRINNRTGPETWAAS</sequence>
<comment type="caution">
    <text evidence="1">The sequence shown here is derived from an EMBL/GenBank/DDBJ whole genome shotgun (WGS) entry which is preliminary data.</text>
</comment>
<dbReference type="InterPro" id="IPR027443">
    <property type="entry name" value="IPNS-like_sf"/>
</dbReference>
<dbReference type="STRING" id="180088.A0A1J8QI02"/>
<dbReference type="AlphaFoldDB" id="A0A1J8QI02"/>
<evidence type="ECO:0000313" key="2">
    <source>
        <dbReference type="Proteomes" id="UP000183567"/>
    </source>
</evidence>
<organism evidence="1 2">
    <name type="scientific">Rhizopogon vesiculosus</name>
    <dbReference type="NCBI Taxonomy" id="180088"/>
    <lineage>
        <taxon>Eukaryota</taxon>
        <taxon>Fungi</taxon>
        <taxon>Dikarya</taxon>
        <taxon>Basidiomycota</taxon>
        <taxon>Agaricomycotina</taxon>
        <taxon>Agaricomycetes</taxon>
        <taxon>Agaricomycetidae</taxon>
        <taxon>Boletales</taxon>
        <taxon>Suillineae</taxon>
        <taxon>Rhizopogonaceae</taxon>
        <taxon>Rhizopogon</taxon>
    </lineage>
</organism>
<dbReference type="Proteomes" id="UP000183567">
    <property type="component" value="Unassembled WGS sequence"/>
</dbReference>
<name>A0A1J8QI02_9AGAM</name>
<dbReference type="EMBL" id="LVVM01004277">
    <property type="protein sequence ID" value="OJA13233.1"/>
    <property type="molecule type" value="Genomic_DNA"/>
</dbReference>
<feature type="non-terminal residue" evidence="1">
    <location>
        <position position="89"/>
    </location>
</feature>
<proteinExistence type="predicted"/>
<dbReference type="Gene3D" id="2.60.120.330">
    <property type="entry name" value="B-lactam Antibiotic, Isopenicillin N Synthase, Chain"/>
    <property type="match status" value="1"/>
</dbReference>
<gene>
    <name evidence="1" type="ORF">AZE42_14094</name>
</gene>
<dbReference type="OrthoDB" id="3211094at2759"/>
<reference evidence="1 2" key="1">
    <citation type="submission" date="2016-03" db="EMBL/GenBank/DDBJ databases">
        <title>Comparative genomics of the ectomycorrhizal sister species Rhizopogon vinicolor and Rhizopogon vesiculosus (Basidiomycota: Boletales) reveals a divergence of the mating type B locus.</title>
        <authorList>
            <person name="Mujic A.B."/>
            <person name="Kuo A."/>
            <person name="Tritt A."/>
            <person name="Lipzen A."/>
            <person name="Chen C."/>
            <person name="Johnson J."/>
            <person name="Sharma A."/>
            <person name="Barry K."/>
            <person name="Grigoriev I.V."/>
            <person name="Spatafora J.W."/>
        </authorList>
    </citation>
    <scope>NUCLEOTIDE SEQUENCE [LARGE SCALE GENOMIC DNA]</scope>
    <source>
        <strain evidence="1 2">AM-OR11-056</strain>
    </source>
</reference>
<protein>
    <submittedName>
        <fullName evidence="1">Uncharacterized protein</fullName>
    </submittedName>
</protein>
<evidence type="ECO:0000313" key="1">
    <source>
        <dbReference type="EMBL" id="OJA13233.1"/>
    </source>
</evidence>